<protein>
    <submittedName>
        <fullName evidence="2">Pyruvate, phosphate dikinase</fullName>
    </submittedName>
</protein>
<evidence type="ECO:0000313" key="3">
    <source>
        <dbReference type="Proteomes" id="UP001057375"/>
    </source>
</evidence>
<dbReference type="PANTHER" id="PTHR22931:SF9">
    <property type="entry name" value="PYRUVATE, PHOSPHATE DIKINASE 1, CHLOROPLASTIC"/>
    <property type="match status" value="1"/>
</dbReference>
<evidence type="ECO:0000313" key="2">
    <source>
        <dbReference type="EMBL" id="GKT33759.1"/>
    </source>
</evidence>
<gene>
    <name evidence="2" type="ORF">ADUPG1_007502</name>
</gene>
<comment type="caution">
    <text evidence="2">The sequence shown here is derived from an EMBL/GenBank/DDBJ whole genome shotgun (WGS) entry which is preliminary data.</text>
</comment>
<organism evidence="2 3">
    <name type="scientific">Aduncisulcus paluster</name>
    <dbReference type="NCBI Taxonomy" id="2918883"/>
    <lineage>
        <taxon>Eukaryota</taxon>
        <taxon>Metamonada</taxon>
        <taxon>Carpediemonas-like organisms</taxon>
        <taxon>Aduncisulcus</taxon>
    </lineage>
</organism>
<keyword evidence="3" id="KW-1185">Reference proteome</keyword>
<dbReference type="InterPro" id="IPR010121">
    <property type="entry name" value="Pyruvate_phosphate_dikinase"/>
</dbReference>
<accession>A0ABQ5KQN9</accession>
<dbReference type="InterPro" id="IPR000121">
    <property type="entry name" value="PEP_util_C"/>
</dbReference>
<dbReference type="SUPFAM" id="SSF51621">
    <property type="entry name" value="Phosphoenolpyruvate/pyruvate domain"/>
    <property type="match status" value="1"/>
</dbReference>
<dbReference type="InterPro" id="IPR015813">
    <property type="entry name" value="Pyrv/PenolPyrv_kinase-like_dom"/>
</dbReference>
<dbReference type="PROSITE" id="PS00742">
    <property type="entry name" value="PEP_ENZYMES_2"/>
    <property type="match status" value="1"/>
</dbReference>
<dbReference type="InterPro" id="IPR040442">
    <property type="entry name" value="Pyrv_kinase-like_dom_sf"/>
</dbReference>
<keyword evidence="2" id="KW-0670">Pyruvate</keyword>
<dbReference type="Pfam" id="PF02896">
    <property type="entry name" value="PEP-utilizers_C"/>
    <property type="match status" value="1"/>
</dbReference>
<dbReference type="InterPro" id="IPR023151">
    <property type="entry name" value="PEP_util_CS"/>
</dbReference>
<dbReference type="Gene3D" id="3.20.20.60">
    <property type="entry name" value="Phosphoenolpyruvate-binding domains"/>
    <property type="match status" value="1"/>
</dbReference>
<reference evidence="2" key="1">
    <citation type="submission" date="2022-03" db="EMBL/GenBank/DDBJ databases">
        <title>Draft genome sequence of Aduncisulcus paluster, a free-living microaerophilic Fornicata.</title>
        <authorList>
            <person name="Yuyama I."/>
            <person name="Kume K."/>
            <person name="Tamura T."/>
            <person name="Inagaki Y."/>
            <person name="Hashimoto T."/>
        </authorList>
    </citation>
    <scope>NUCLEOTIDE SEQUENCE</scope>
    <source>
        <strain evidence="2">NY0171</strain>
    </source>
</reference>
<dbReference type="PANTHER" id="PTHR22931">
    <property type="entry name" value="PHOSPHOENOLPYRUVATE DIKINASE-RELATED"/>
    <property type="match status" value="1"/>
</dbReference>
<feature type="non-terminal residue" evidence="2">
    <location>
        <position position="1"/>
    </location>
</feature>
<feature type="non-terminal residue" evidence="2">
    <location>
        <position position="244"/>
    </location>
</feature>
<sequence>DRLEALSELQPIQKGDFIGIFEAMGSRPVTIRLLDPPLHEFLPHEKEDIVELAEAMHMPVDRLEEIVHTLSEFNPMLGHRGCRLAITYPEIYAMQCRAIFEAIVHVAKEEKIDVHPEIMIPLVGHDKELLILADMVKEIGNDILKEAGIDVPYKVGTMIEVPRAALTADEIAEHADFFSFGTNDLTQMTLGFSRDDAGKFIGEYKQKDIFQKDPFESIDQVGVGKLMKIAVDLGRQKKPGLKIG</sequence>
<name>A0ABQ5KQN9_9EUKA</name>
<feature type="domain" description="PEP-utilising enzyme C-terminal" evidence="1">
    <location>
        <begin position="13"/>
        <end position="232"/>
    </location>
</feature>
<evidence type="ECO:0000259" key="1">
    <source>
        <dbReference type="Pfam" id="PF02896"/>
    </source>
</evidence>
<proteinExistence type="predicted"/>
<dbReference type="EMBL" id="BQXS01010472">
    <property type="protein sequence ID" value="GKT33759.1"/>
    <property type="molecule type" value="Genomic_DNA"/>
</dbReference>
<dbReference type="Proteomes" id="UP001057375">
    <property type="component" value="Unassembled WGS sequence"/>
</dbReference>